<evidence type="ECO:0000256" key="5">
    <source>
        <dbReference type="ARBA" id="ARBA00023125"/>
    </source>
</evidence>
<evidence type="ECO:0000313" key="10">
    <source>
        <dbReference type="Proteomes" id="UP000008392"/>
    </source>
</evidence>
<dbReference type="eggNOG" id="COG3569">
    <property type="taxonomic scope" value="Bacteria"/>
</dbReference>
<dbReference type="GO" id="GO:0006265">
    <property type="term" value="P:DNA topological change"/>
    <property type="evidence" value="ECO:0007669"/>
    <property type="project" value="InterPro"/>
</dbReference>
<dbReference type="SUPFAM" id="SSF55869">
    <property type="entry name" value="DNA topoisomerase I domain"/>
    <property type="match status" value="1"/>
</dbReference>
<evidence type="ECO:0000259" key="7">
    <source>
        <dbReference type="Pfam" id="PF01028"/>
    </source>
</evidence>
<dbReference type="InterPro" id="IPR035447">
    <property type="entry name" value="DNA_topo_I_N_sf"/>
</dbReference>
<evidence type="ECO:0000256" key="2">
    <source>
        <dbReference type="ARBA" id="ARBA00006645"/>
    </source>
</evidence>
<feature type="domain" description="DNA topoisomerase I catalytic core eukaryotic-type" evidence="7">
    <location>
        <begin position="101"/>
        <end position="313"/>
    </location>
</feature>
<keyword evidence="10" id="KW-1185">Reference proteome</keyword>
<dbReference type="HOGENOM" id="CLU_046978_1_1_4"/>
<evidence type="ECO:0000256" key="3">
    <source>
        <dbReference type="ARBA" id="ARBA00012891"/>
    </source>
</evidence>
<reference evidence="9 10" key="4">
    <citation type="journal article" date="2010" name="Environ. Microbiol.">
        <title>The bacterial genus Collimonas: mycophagy, weathering and other adaptive solutions to life in oligotrophic soil environments.</title>
        <authorList>
            <person name="Leveau J.H."/>
            <person name="Uroz S."/>
            <person name="de Boer W."/>
        </authorList>
    </citation>
    <scope>NUCLEOTIDE SEQUENCE [LARGE SCALE GENOMIC DNA]</scope>
    <source>
        <strain evidence="9 10">Ter331</strain>
    </source>
</reference>
<comment type="similarity">
    <text evidence="2">Belongs to the type IB topoisomerase family.</text>
</comment>
<dbReference type="PRINTS" id="PR00416">
    <property type="entry name" value="EUTPISMRASEI"/>
</dbReference>
<reference evidence="9 10" key="1">
    <citation type="journal article" date="2004" name="Environ. Microbiol.">
        <title>Phylogeny-function analysis of (meta)genomic libraries: screening for expression of ribosomal RNA genes by large-insert library fluorescent in situ hybridization (LIL-FISH).</title>
        <authorList>
            <person name="Leveau J.H."/>
            <person name="Gerards S."/>
            <person name="de Boer W."/>
            <person name="van Veen J.A."/>
        </authorList>
    </citation>
    <scope>NUCLEOTIDE SEQUENCE [LARGE SCALE GENOMIC DNA]</scope>
    <source>
        <strain evidence="9 10">Ter331</strain>
    </source>
</reference>
<dbReference type="EMBL" id="CP002745">
    <property type="protein sequence ID" value="AEK62572.1"/>
    <property type="molecule type" value="Genomic_DNA"/>
</dbReference>
<name>G0A9E9_COLFT</name>
<proteinExistence type="inferred from homology"/>
<protein>
    <recommendedName>
        <fullName evidence="3">DNA topoisomerase</fullName>
        <ecNumber evidence="3">5.6.2.1</ecNumber>
    </recommendedName>
</protein>
<dbReference type="Gene3D" id="3.90.15.10">
    <property type="entry name" value="Topoisomerase I, Chain A, domain 3"/>
    <property type="match status" value="1"/>
</dbReference>
<dbReference type="Gene3D" id="3.30.66.10">
    <property type="entry name" value="DNA topoisomerase I domain"/>
    <property type="match status" value="1"/>
</dbReference>
<dbReference type="Proteomes" id="UP000008392">
    <property type="component" value="Chromosome"/>
</dbReference>
<evidence type="ECO:0000256" key="1">
    <source>
        <dbReference type="ARBA" id="ARBA00000213"/>
    </source>
</evidence>
<dbReference type="EC" id="5.6.2.1" evidence="3"/>
<feature type="domain" description="DNA topoisomerase IB N-terminal" evidence="8">
    <location>
        <begin position="41"/>
        <end position="89"/>
    </location>
</feature>
<dbReference type="SUPFAM" id="SSF56349">
    <property type="entry name" value="DNA breaking-rejoining enzymes"/>
    <property type="match status" value="1"/>
</dbReference>
<dbReference type="Gene3D" id="1.10.132.120">
    <property type="match status" value="1"/>
</dbReference>
<dbReference type="InterPro" id="IPR011010">
    <property type="entry name" value="DNA_brk_join_enz"/>
</dbReference>
<evidence type="ECO:0000259" key="8">
    <source>
        <dbReference type="Pfam" id="PF21338"/>
    </source>
</evidence>
<keyword evidence="4" id="KW-0799">Topoisomerase</keyword>
<organism evidence="9 10">
    <name type="scientific">Collimonas fungivorans (strain Ter331)</name>
    <dbReference type="NCBI Taxonomy" id="1005048"/>
    <lineage>
        <taxon>Bacteria</taxon>
        <taxon>Pseudomonadati</taxon>
        <taxon>Pseudomonadota</taxon>
        <taxon>Betaproteobacteria</taxon>
        <taxon>Burkholderiales</taxon>
        <taxon>Oxalobacteraceae</taxon>
        <taxon>Collimonas</taxon>
    </lineage>
</organism>
<comment type="catalytic activity">
    <reaction evidence="1">
        <text>ATP-independent breakage of single-stranded DNA, followed by passage and rejoining.</text>
        <dbReference type="EC" id="5.6.2.1"/>
    </reaction>
</comment>
<keyword evidence="6 9" id="KW-0413">Isomerase</keyword>
<dbReference type="Pfam" id="PF21338">
    <property type="entry name" value="Top1B_N_bact"/>
    <property type="match status" value="1"/>
</dbReference>
<reference evidence="9 10" key="3">
    <citation type="journal article" date="2008" name="FEMS Microbiol. Ecol.">
        <title>Identification and characterization of genes underlying chitinolysis in Collimonas fungivorans Ter331.</title>
        <authorList>
            <person name="Fritsche K."/>
            <person name="de Boer W."/>
            <person name="Gerards S."/>
            <person name="van den Berg M."/>
            <person name="van Veen J.A."/>
            <person name="Leveau J.H."/>
        </authorList>
    </citation>
    <scope>NUCLEOTIDE SEQUENCE [LARGE SCALE GENOMIC DNA]</scope>
    <source>
        <strain evidence="9 10">Ter331</strain>
    </source>
</reference>
<gene>
    <name evidence="9" type="ordered locus">CFU_2745</name>
</gene>
<sequence length="356" mass="39300">MSLSLSRMGAAAAGDAQTVPPGLIYVSDGAPGICRLRKGKGFTYRQADGMRVSDARQLERIRKLAIPPAYAAVWICPSARGHIQATGRDARGRKQYLYHPQWRQARDETKFDRMADFGAALPRIRANVTRDLEALAGPRVLHRTVVAAIVHLLDTTLMRVGNHEYARSNASFGLTTLRKRHVAVSGSKLRLRFRGKSGIAHEVRLEDKRIARVVKRCQILPGQELFQYLDDDGAVHSVGSADVNEYLQAASDGEFTAKDFRTWHGSVHALQLWRGIATGDNPDPGKAIVNQLLAEVAARLGNTVTVCRKSYIHPRVLALLTGAAPARWLPPDRPPPRKSGLSVAERRFLRLLHAPD</sequence>
<dbReference type="GO" id="GO:0003677">
    <property type="term" value="F:DNA binding"/>
    <property type="evidence" value="ECO:0007669"/>
    <property type="project" value="UniProtKB-KW"/>
</dbReference>
<evidence type="ECO:0000313" key="9">
    <source>
        <dbReference type="EMBL" id="AEK62572.1"/>
    </source>
</evidence>
<reference evidence="9 10" key="5">
    <citation type="journal article" date="2011" name="ISME J.">
        <title>Dual transcriptional profiling of a bacterial/fungal confrontation: Collimonas fungivorans versus Aspergillus niger.</title>
        <authorList>
            <person name="Mela F."/>
            <person name="Fritsche K."/>
            <person name="de Boer W."/>
            <person name="van Veen J.A."/>
            <person name="de Graaff L.H."/>
            <person name="van den Berg M."/>
            <person name="Leveau J.H."/>
        </authorList>
    </citation>
    <scope>NUCLEOTIDE SEQUENCE [LARGE SCALE GENOMIC DNA]</scope>
    <source>
        <strain evidence="9 10">Ter331</strain>
    </source>
</reference>
<dbReference type="InterPro" id="IPR001631">
    <property type="entry name" value="TopoI"/>
</dbReference>
<dbReference type="STRING" id="1005048.CFU_2745"/>
<reference evidence="9 10" key="2">
    <citation type="journal article" date="2006" name="J. Microbiol. Methods">
        <title>Genomic flank-sequencing of plasposon insertion sites for rapid identification of functional genes.</title>
        <authorList>
            <person name="Leveau J.H."/>
            <person name="Gerards S."/>
            <person name="Fritsche K."/>
            <person name="Zondag G."/>
            <person name="van Veen J.A."/>
        </authorList>
    </citation>
    <scope>NUCLEOTIDE SEQUENCE [LARGE SCALE GENOMIC DNA]</scope>
    <source>
        <strain evidence="9 10">Ter331</strain>
    </source>
</reference>
<dbReference type="Pfam" id="PF01028">
    <property type="entry name" value="Topoisom_I"/>
    <property type="match status" value="1"/>
</dbReference>
<evidence type="ECO:0000256" key="4">
    <source>
        <dbReference type="ARBA" id="ARBA00023029"/>
    </source>
</evidence>
<keyword evidence="5" id="KW-0238">DNA-binding</keyword>
<reference evidence="10" key="6">
    <citation type="submission" date="2011-05" db="EMBL/GenBank/DDBJ databases">
        <title>Complete sequence of Collimonas fungivorans Ter331.</title>
        <authorList>
            <person name="Leveau J.H."/>
        </authorList>
    </citation>
    <scope>NUCLEOTIDE SEQUENCE [LARGE SCALE GENOMIC DNA]</scope>
    <source>
        <strain evidence="10">Ter331</strain>
    </source>
</reference>
<dbReference type="AlphaFoldDB" id="G0A9E9"/>
<dbReference type="RefSeq" id="WP_014006725.1">
    <property type="nucleotide sequence ID" value="NC_015856.1"/>
</dbReference>
<dbReference type="PROSITE" id="PS52038">
    <property type="entry name" value="TOPO_IB_2"/>
    <property type="match status" value="1"/>
</dbReference>
<dbReference type="InterPro" id="IPR014711">
    <property type="entry name" value="TopoI_cat_a-hlx-sub_euk"/>
</dbReference>
<dbReference type="InterPro" id="IPR049331">
    <property type="entry name" value="Top1B_N_bact"/>
</dbReference>
<accession>G0A9E9</accession>
<dbReference type="KEGG" id="cfu:CFU_2745"/>
<dbReference type="InterPro" id="IPR013500">
    <property type="entry name" value="TopoI_cat_euk"/>
</dbReference>
<dbReference type="GO" id="GO:0003917">
    <property type="term" value="F:DNA topoisomerase type I (single strand cut, ATP-independent) activity"/>
    <property type="evidence" value="ECO:0007669"/>
    <property type="project" value="UniProtKB-EC"/>
</dbReference>
<evidence type="ECO:0000256" key="6">
    <source>
        <dbReference type="ARBA" id="ARBA00023235"/>
    </source>
</evidence>